<dbReference type="Proteomes" id="UP000692954">
    <property type="component" value="Unassembled WGS sequence"/>
</dbReference>
<dbReference type="AlphaFoldDB" id="A0A8S1PE13"/>
<dbReference type="EMBL" id="CAJJDN010000074">
    <property type="protein sequence ID" value="CAD8100788.1"/>
    <property type="molecule type" value="Genomic_DNA"/>
</dbReference>
<comment type="caution">
    <text evidence="1">The sequence shown here is derived from an EMBL/GenBank/DDBJ whole genome shotgun (WGS) entry which is preliminary data.</text>
</comment>
<name>A0A8S1PE13_9CILI</name>
<proteinExistence type="predicted"/>
<organism evidence="1 2">
    <name type="scientific">Paramecium sonneborni</name>
    <dbReference type="NCBI Taxonomy" id="65129"/>
    <lineage>
        <taxon>Eukaryota</taxon>
        <taxon>Sar</taxon>
        <taxon>Alveolata</taxon>
        <taxon>Ciliophora</taxon>
        <taxon>Intramacronucleata</taxon>
        <taxon>Oligohymenophorea</taxon>
        <taxon>Peniculida</taxon>
        <taxon>Parameciidae</taxon>
        <taxon>Paramecium</taxon>
    </lineage>
</organism>
<accession>A0A8S1PE13</accession>
<gene>
    <name evidence="1" type="ORF">PSON_ATCC_30995.1.T0740215</name>
</gene>
<reference evidence="1" key="1">
    <citation type="submission" date="2021-01" db="EMBL/GenBank/DDBJ databases">
        <authorList>
            <consortium name="Genoscope - CEA"/>
            <person name="William W."/>
        </authorList>
    </citation>
    <scope>NUCLEOTIDE SEQUENCE</scope>
</reference>
<keyword evidence="2" id="KW-1185">Reference proteome</keyword>
<evidence type="ECO:0000313" key="2">
    <source>
        <dbReference type="Proteomes" id="UP000692954"/>
    </source>
</evidence>
<evidence type="ECO:0000313" key="1">
    <source>
        <dbReference type="EMBL" id="CAD8100788.1"/>
    </source>
</evidence>
<sequence>MTEPKAQYDELYKIILVEDFKCWKDYFSNQINKTCFKEVIAIYYWWRILSLLVSLINFTCRYNYYCKISNLGYCPHYRISEGALLFYDLCDKKIHLIIFQIGVKKQYNIQMIKQQSCQLETNQIYQKKIARVDVFLNKKLNISVNNIICFIMKRGLRKEQV</sequence>
<protein>
    <submittedName>
        <fullName evidence="1">Uncharacterized protein</fullName>
    </submittedName>
</protein>